<evidence type="ECO:0000313" key="2">
    <source>
        <dbReference type="EMBL" id="QIS06995.1"/>
    </source>
</evidence>
<dbReference type="AlphaFoldDB" id="A0A6G9Y1B0"/>
<evidence type="ECO:0000259" key="1">
    <source>
        <dbReference type="Pfam" id="PF04149"/>
    </source>
</evidence>
<gene>
    <name evidence="2" type="ORF">F5X71_35965</name>
</gene>
<protein>
    <submittedName>
        <fullName evidence="2">DUF397 domain-containing protein</fullName>
    </submittedName>
</protein>
<accession>A0A6G9Y1B0</accession>
<organism evidence="2 3">
    <name type="scientific">Nocardia brasiliensis</name>
    <dbReference type="NCBI Taxonomy" id="37326"/>
    <lineage>
        <taxon>Bacteria</taxon>
        <taxon>Bacillati</taxon>
        <taxon>Actinomycetota</taxon>
        <taxon>Actinomycetes</taxon>
        <taxon>Mycobacteriales</taxon>
        <taxon>Nocardiaceae</taxon>
        <taxon>Nocardia</taxon>
    </lineage>
</organism>
<reference evidence="2 3" key="1">
    <citation type="journal article" date="2019" name="ACS Chem. Biol.">
        <title>Identification and Mobilization of a Cryptic Antibiotic Biosynthesis Gene Locus from a Human-Pathogenic Nocardia Isolate.</title>
        <authorList>
            <person name="Herisse M."/>
            <person name="Ishida K."/>
            <person name="Porter J.L."/>
            <person name="Howden B."/>
            <person name="Hertweck C."/>
            <person name="Stinear T.P."/>
            <person name="Pidot S.J."/>
        </authorList>
    </citation>
    <scope>NUCLEOTIDE SEQUENCE [LARGE SCALE GENOMIC DNA]</scope>
    <source>
        <strain evidence="2 3">AUSMDU00024985</strain>
    </source>
</reference>
<dbReference type="RefSeq" id="WP_167466002.1">
    <property type="nucleotide sequence ID" value="NZ_CP046171.1"/>
</dbReference>
<proteinExistence type="predicted"/>
<evidence type="ECO:0000313" key="3">
    <source>
        <dbReference type="Proteomes" id="UP000501705"/>
    </source>
</evidence>
<dbReference type="InterPro" id="IPR007278">
    <property type="entry name" value="DUF397"/>
</dbReference>
<dbReference type="EMBL" id="CP046171">
    <property type="protein sequence ID" value="QIS06995.1"/>
    <property type="molecule type" value="Genomic_DNA"/>
</dbReference>
<dbReference type="Proteomes" id="UP000501705">
    <property type="component" value="Chromosome"/>
</dbReference>
<dbReference type="Pfam" id="PF04149">
    <property type="entry name" value="DUF397"/>
    <property type="match status" value="1"/>
</dbReference>
<feature type="domain" description="DUF397" evidence="1">
    <location>
        <begin position="8"/>
        <end position="59"/>
    </location>
</feature>
<name>A0A6G9Y1B0_NOCBR</name>
<sequence length="67" mass="6969">MSIDLAGAQWFTSSRSGSKDCVEVAFLGGGRVGVRDSKNPGGPALVFTPAEWDTFTSGVADGEFTRA</sequence>